<dbReference type="KEGG" id="atl:Athai_46350"/>
<reference evidence="2 3" key="1">
    <citation type="submission" date="2020-08" db="EMBL/GenBank/DDBJ databases">
        <title>Whole genome shotgun sequence of Actinocatenispora thailandica NBRC 105041.</title>
        <authorList>
            <person name="Komaki H."/>
            <person name="Tamura T."/>
        </authorList>
    </citation>
    <scope>NUCLEOTIDE SEQUENCE [LARGE SCALE GENOMIC DNA]</scope>
    <source>
        <strain evidence="2 3">NBRC 105041</strain>
    </source>
</reference>
<evidence type="ECO:0000256" key="1">
    <source>
        <dbReference type="SAM" id="MobiDB-lite"/>
    </source>
</evidence>
<accession>A0A7R7HYB1</accession>
<evidence type="ECO:0000313" key="2">
    <source>
        <dbReference type="EMBL" id="BCJ37132.1"/>
    </source>
</evidence>
<evidence type="ECO:0000313" key="3">
    <source>
        <dbReference type="Proteomes" id="UP000611640"/>
    </source>
</evidence>
<sequence>MARLRVPPQEYPRLRGSRIAIREEAPASEDRHASLAEAAILAVAQASRAASCTDTPRRPPRATSAHVNSVGREQISANRATRVDLRTDLFGPTGHR</sequence>
<dbReference type="EMBL" id="AP023355">
    <property type="protein sequence ID" value="BCJ37132.1"/>
    <property type="molecule type" value="Genomic_DNA"/>
</dbReference>
<protein>
    <submittedName>
        <fullName evidence="2">Uncharacterized protein</fullName>
    </submittedName>
</protein>
<keyword evidence="3" id="KW-1185">Reference proteome</keyword>
<feature type="region of interest" description="Disordered" evidence="1">
    <location>
        <begin position="50"/>
        <end position="96"/>
    </location>
</feature>
<dbReference type="AlphaFoldDB" id="A0A7R7HYB1"/>
<dbReference type="Proteomes" id="UP000611640">
    <property type="component" value="Chromosome"/>
</dbReference>
<name>A0A7R7HYB1_9ACTN</name>
<gene>
    <name evidence="2" type="ORF">Athai_46350</name>
</gene>
<proteinExistence type="predicted"/>
<organism evidence="2 3">
    <name type="scientific">Actinocatenispora thailandica</name>
    <dbReference type="NCBI Taxonomy" id="227318"/>
    <lineage>
        <taxon>Bacteria</taxon>
        <taxon>Bacillati</taxon>
        <taxon>Actinomycetota</taxon>
        <taxon>Actinomycetes</taxon>
        <taxon>Micromonosporales</taxon>
        <taxon>Micromonosporaceae</taxon>
        <taxon>Actinocatenispora</taxon>
    </lineage>
</organism>